<feature type="binding site" evidence="9">
    <location>
        <position position="121"/>
    </location>
    <ligand>
        <name>1-deoxy-D-xylulose 5-phosphate</name>
        <dbReference type="ChEBI" id="CHEBI:57792"/>
    </ligand>
</feature>
<evidence type="ECO:0000259" key="12">
    <source>
        <dbReference type="Pfam" id="PF13288"/>
    </source>
</evidence>
<dbReference type="FunFam" id="3.40.50.720:FF:000045">
    <property type="entry name" value="1-deoxy-D-xylulose 5-phosphate reductoisomerase"/>
    <property type="match status" value="1"/>
</dbReference>
<comment type="function">
    <text evidence="9">Catalyzes the NADPH-dependent rearrangement and reduction of 1-deoxy-D-xylulose-5-phosphate (DXP) to 2-C-methyl-D-erythritol 4-phosphate (MEP).</text>
</comment>
<dbReference type="EMBL" id="CP016379">
    <property type="protein sequence ID" value="AZR72379.1"/>
    <property type="molecule type" value="Genomic_DNA"/>
</dbReference>
<reference evidence="13 14" key="1">
    <citation type="submission" date="2016-07" db="EMBL/GenBank/DDBJ databases">
        <title>Genome and transcriptome analysis of iron-reducing fermentative bacteria Anoxybacter fermentans.</title>
        <authorList>
            <person name="Zeng X."/>
            <person name="Shao Z."/>
        </authorList>
    </citation>
    <scope>NUCLEOTIDE SEQUENCE [LARGE SCALE GENOMIC DNA]</scope>
    <source>
        <strain evidence="13 14">DY22613</strain>
    </source>
</reference>
<keyword evidence="7 9" id="KW-0414">Isoprene biosynthesis</keyword>
<dbReference type="PANTHER" id="PTHR30525:SF0">
    <property type="entry name" value="1-DEOXY-D-XYLULOSE 5-PHOSPHATE REDUCTOISOMERASE, CHLOROPLASTIC"/>
    <property type="match status" value="1"/>
</dbReference>
<proteinExistence type="inferred from homology"/>
<dbReference type="SUPFAM" id="SSF51735">
    <property type="entry name" value="NAD(P)-binding Rossmann-fold domains"/>
    <property type="match status" value="1"/>
</dbReference>
<evidence type="ECO:0000256" key="6">
    <source>
        <dbReference type="ARBA" id="ARBA00023211"/>
    </source>
</evidence>
<comment type="similarity">
    <text evidence="2 9">Belongs to the DXR family.</text>
</comment>
<keyword evidence="13" id="KW-0413">Isomerase</keyword>
<name>A0A3S9SVS3_9FIRM</name>
<feature type="binding site" evidence="9">
    <location>
        <position position="148"/>
    </location>
    <ligand>
        <name>1-deoxy-D-xylulose 5-phosphate</name>
        <dbReference type="ChEBI" id="CHEBI:57792"/>
    </ligand>
</feature>
<feature type="binding site" evidence="9">
    <location>
        <position position="12"/>
    </location>
    <ligand>
        <name>NADPH</name>
        <dbReference type="ChEBI" id="CHEBI:57783"/>
    </ligand>
</feature>
<dbReference type="GO" id="GO:0016853">
    <property type="term" value="F:isomerase activity"/>
    <property type="evidence" value="ECO:0007669"/>
    <property type="project" value="UniProtKB-KW"/>
</dbReference>
<evidence type="ECO:0000313" key="14">
    <source>
        <dbReference type="Proteomes" id="UP000267250"/>
    </source>
</evidence>
<feature type="binding site" evidence="9">
    <location>
        <position position="208"/>
    </location>
    <ligand>
        <name>1-deoxy-D-xylulose 5-phosphate</name>
        <dbReference type="ChEBI" id="CHEBI:57792"/>
    </ligand>
</feature>
<feature type="binding site" evidence="9">
    <location>
        <position position="213"/>
    </location>
    <ligand>
        <name>1-deoxy-D-xylulose 5-phosphate</name>
        <dbReference type="ChEBI" id="CHEBI:57792"/>
    </ligand>
</feature>
<dbReference type="Pfam" id="PF13288">
    <property type="entry name" value="DXPR_C"/>
    <property type="match status" value="1"/>
</dbReference>
<dbReference type="GO" id="GO:0030604">
    <property type="term" value="F:1-deoxy-D-xylulose-5-phosphate reductoisomerase activity"/>
    <property type="evidence" value="ECO:0007669"/>
    <property type="project" value="UniProtKB-UniRule"/>
</dbReference>
<evidence type="ECO:0000256" key="9">
    <source>
        <dbReference type="HAMAP-Rule" id="MF_00183"/>
    </source>
</evidence>
<dbReference type="GO" id="GO:0030145">
    <property type="term" value="F:manganese ion binding"/>
    <property type="evidence" value="ECO:0007669"/>
    <property type="project" value="TreeGrafter"/>
</dbReference>
<keyword evidence="6 9" id="KW-0464">Manganese</keyword>
<evidence type="ECO:0000256" key="5">
    <source>
        <dbReference type="ARBA" id="ARBA00023002"/>
    </source>
</evidence>
<comment type="cofactor">
    <cofactor evidence="9">
        <name>Mg(2+)</name>
        <dbReference type="ChEBI" id="CHEBI:18420"/>
    </cofactor>
    <cofactor evidence="9">
        <name>Mn(2+)</name>
        <dbReference type="ChEBI" id="CHEBI:29035"/>
    </cofactor>
</comment>
<feature type="binding site" evidence="9">
    <location>
        <position position="217"/>
    </location>
    <ligand>
        <name>Mn(2+)</name>
        <dbReference type="ChEBI" id="CHEBI:29035"/>
    </ligand>
</feature>
<dbReference type="HAMAP" id="MF_00183">
    <property type="entry name" value="DXP_reductoisom"/>
    <property type="match status" value="1"/>
</dbReference>
<protein>
    <recommendedName>
        <fullName evidence="9">1-deoxy-D-xylulose 5-phosphate reductoisomerase</fullName>
        <shortName evidence="9">DXP reductoisomerase</shortName>
        <ecNumber evidence="9">1.1.1.267</ecNumber>
    </recommendedName>
    <alternativeName>
        <fullName evidence="9">1-deoxyxylulose-5-phosphate reductoisomerase</fullName>
    </alternativeName>
    <alternativeName>
        <fullName evidence="9">2-C-methyl-D-erythritol 4-phosphate synthase</fullName>
    </alternativeName>
</protein>
<dbReference type="InterPro" id="IPR036169">
    <property type="entry name" value="DXPR_C_sf"/>
</dbReference>
<evidence type="ECO:0000256" key="7">
    <source>
        <dbReference type="ARBA" id="ARBA00023229"/>
    </source>
</evidence>
<dbReference type="InterPro" id="IPR026877">
    <property type="entry name" value="DXPR_C"/>
</dbReference>
<dbReference type="GO" id="GO:0070402">
    <property type="term" value="F:NADPH binding"/>
    <property type="evidence" value="ECO:0007669"/>
    <property type="project" value="InterPro"/>
</dbReference>
<dbReference type="PANTHER" id="PTHR30525">
    <property type="entry name" value="1-DEOXY-D-XYLULOSE 5-PHOSPHATE REDUCTOISOMERASE"/>
    <property type="match status" value="1"/>
</dbReference>
<evidence type="ECO:0000259" key="10">
    <source>
        <dbReference type="Pfam" id="PF02670"/>
    </source>
</evidence>
<dbReference type="Gene3D" id="1.10.1740.10">
    <property type="match status" value="1"/>
</dbReference>
<dbReference type="SUPFAM" id="SSF69055">
    <property type="entry name" value="1-deoxy-D-xylulose-5-phosphate reductoisomerase, C-terminal domain"/>
    <property type="match status" value="1"/>
</dbReference>
<organism evidence="13 14">
    <name type="scientific">Anoxybacter fermentans</name>
    <dbReference type="NCBI Taxonomy" id="1323375"/>
    <lineage>
        <taxon>Bacteria</taxon>
        <taxon>Bacillati</taxon>
        <taxon>Bacillota</taxon>
        <taxon>Clostridia</taxon>
        <taxon>Halanaerobiales</taxon>
        <taxon>Anoxybacter</taxon>
    </lineage>
</organism>
<comment type="caution">
    <text evidence="9">Lacks conserved residue(s) required for the propagation of feature annotation.</text>
</comment>
<keyword evidence="9" id="KW-0460">Magnesium</keyword>
<evidence type="ECO:0000256" key="2">
    <source>
        <dbReference type="ARBA" id="ARBA00006825"/>
    </source>
</evidence>
<evidence type="ECO:0000256" key="1">
    <source>
        <dbReference type="ARBA" id="ARBA00005094"/>
    </source>
</evidence>
<dbReference type="InterPro" id="IPR036291">
    <property type="entry name" value="NAD(P)-bd_dom_sf"/>
</dbReference>
<feature type="binding site" evidence="9">
    <location>
        <position position="122"/>
    </location>
    <ligand>
        <name>NADPH</name>
        <dbReference type="ChEBI" id="CHEBI:57783"/>
    </ligand>
</feature>
<feature type="binding site" evidence="9">
    <location>
        <position position="217"/>
    </location>
    <ligand>
        <name>1-deoxy-D-xylulose 5-phosphate</name>
        <dbReference type="ChEBI" id="CHEBI:57792"/>
    </ligand>
</feature>
<feature type="binding site" evidence="9">
    <location>
        <position position="201"/>
    </location>
    <ligand>
        <name>NADPH</name>
        <dbReference type="ChEBI" id="CHEBI:57783"/>
    </ligand>
</feature>
<dbReference type="Proteomes" id="UP000267250">
    <property type="component" value="Chromosome"/>
</dbReference>
<comment type="pathway">
    <text evidence="1 9">Isoprenoid biosynthesis; isopentenyl diphosphate biosynthesis via DXP pathway; isopentenyl diphosphate from 1-deoxy-D-xylulose 5-phosphate: step 1/6.</text>
</comment>
<keyword evidence="14" id="KW-1185">Reference proteome</keyword>
<dbReference type="KEGG" id="aft:BBF96_02595"/>
<dbReference type="NCBIfam" id="NF009114">
    <property type="entry name" value="PRK12464.1"/>
    <property type="match status" value="1"/>
</dbReference>
<feature type="binding site" evidence="9">
    <location>
        <position position="13"/>
    </location>
    <ligand>
        <name>NADPH</name>
        <dbReference type="ChEBI" id="CHEBI:57783"/>
    </ligand>
</feature>
<feature type="domain" description="DXP reductoisomerase C-terminal" evidence="12">
    <location>
        <begin position="257"/>
        <end position="373"/>
    </location>
</feature>
<keyword evidence="3 9" id="KW-0479">Metal-binding</keyword>
<dbReference type="AlphaFoldDB" id="A0A3S9SVS3"/>
<dbReference type="GO" id="GO:0051484">
    <property type="term" value="P:isopentenyl diphosphate biosynthetic process, methylerythritol 4-phosphate pathway involved in terpenoid biosynthetic process"/>
    <property type="evidence" value="ECO:0007669"/>
    <property type="project" value="UniProtKB-ARBA"/>
</dbReference>
<dbReference type="RefSeq" id="WP_127015712.1">
    <property type="nucleotide sequence ID" value="NZ_CP016379.1"/>
</dbReference>
<sequence length="384" mass="42469">MKKIAILGSTGSIGTQTLEVVDQGGFEVIALSANSSVIKLATQALKYRPKMVVLMNSAFLDELEYRLKGTDIKVLAGMEGLIEAVTDPDVELIVNALVGAVGIRPTLEGIRAGKQIALANKETLVAAGELVMQEAQRYGIDILPIDSEHNAIFQALAGEDRSKISRLILTASGGPFRNYSREELKKVTPAQALKHPNWDMGGKITIDSATLMNKGLEVIEAHWLFGIDYDRIDVVVHPQSIVHSLVEFVDSSILAELGLPDMRVPIQYALTYPERRKNFLERLDLVKVGELTFEKPKRDLFPCLELAYQAGRRGGTLPAVMNAANEVAVAKFLNEEISFLEIPELIRRVMEKHQVIDSPDLNQILAADQWARAEIERMVEDVDF</sequence>
<dbReference type="Pfam" id="PF02670">
    <property type="entry name" value="DXP_reductoisom"/>
    <property type="match status" value="1"/>
</dbReference>
<dbReference type="OrthoDB" id="9806546at2"/>
<feature type="binding site" evidence="9">
    <location>
        <position position="146"/>
    </location>
    <ligand>
        <name>Mn(2+)</name>
        <dbReference type="ChEBI" id="CHEBI:29035"/>
    </ligand>
</feature>
<evidence type="ECO:0000256" key="4">
    <source>
        <dbReference type="ARBA" id="ARBA00022857"/>
    </source>
</evidence>
<feature type="binding site" evidence="9">
    <location>
        <position position="11"/>
    </location>
    <ligand>
        <name>NADPH</name>
        <dbReference type="ChEBI" id="CHEBI:57783"/>
    </ligand>
</feature>
<feature type="binding site" evidence="9">
    <location>
        <position position="214"/>
    </location>
    <ligand>
        <name>1-deoxy-D-xylulose 5-phosphate</name>
        <dbReference type="ChEBI" id="CHEBI:57792"/>
    </ligand>
</feature>
<feature type="binding site" evidence="9">
    <location>
        <position position="120"/>
    </location>
    <ligand>
        <name>NADPH</name>
        <dbReference type="ChEBI" id="CHEBI:57783"/>
    </ligand>
</feature>
<dbReference type="InterPro" id="IPR013512">
    <property type="entry name" value="DXP_reductoisomerase_N"/>
</dbReference>
<evidence type="ECO:0000259" key="11">
    <source>
        <dbReference type="Pfam" id="PF08436"/>
    </source>
</evidence>
<evidence type="ECO:0000256" key="3">
    <source>
        <dbReference type="ARBA" id="ARBA00022723"/>
    </source>
</evidence>
<feature type="binding site" evidence="9">
    <location>
        <position position="172"/>
    </location>
    <ligand>
        <name>1-deoxy-D-xylulose 5-phosphate</name>
        <dbReference type="ChEBI" id="CHEBI:57792"/>
    </ligand>
</feature>
<accession>A0A3S9SVS3</accession>
<evidence type="ECO:0000313" key="13">
    <source>
        <dbReference type="EMBL" id="AZR72379.1"/>
    </source>
</evidence>
<feature type="binding site" evidence="9">
    <location>
        <position position="10"/>
    </location>
    <ligand>
        <name>NADPH</name>
        <dbReference type="ChEBI" id="CHEBI:57783"/>
    </ligand>
</feature>
<keyword evidence="4 9" id="KW-0521">NADP</keyword>
<dbReference type="Gene3D" id="3.40.50.720">
    <property type="entry name" value="NAD(P)-binding Rossmann-like Domain"/>
    <property type="match status" value="1"/>
</dbReference>
<dbReference type="NCBIfam" id="TIGR00243">
    <property type="entry name" value="Dxr"/>
    <property type="match status" value="1"/>
</dbReference>
<dbReference type="InterPro" id="IPR013644">
    <property type="entry name" value="DXP_reductoisomerase_C"/>
</dbReference>
<dbReference type="EC" id="1.1.1.267" evidence="9"/>
<feature type="domain" description="1-deoxy-D-xylulose 5-phosphate reductoisomerase C-terminal" evidence="11">
    <location>
        <begin position="142"/>
        <end position="225"/>
    </location>
</feature>
<keyword evidence="5 9" id="KW-0560">Oxidoreductase</keyword>
<feature type="domain" description="1-deoxy-D-xylulose 5-phosphate reductoisomerase N-terminal" evidence="10">
    <location>
        <begin position="4"/>
        <end position="128"/>
    </location>
</feature>
<dbReference type="UniPathway" id="UPA00056">
    <property type="reaction ID" value="UER00092"/>
</dbReference>
<gene>
    <name evidence="9" type="primary">dxr</name>
    <name evidence="13" type="ORF">BBF96_02595</name>
</gene>
<dbReference type="InterPro" id="IPR003821">
    <property type="entry name" value="DXP_reductoisomerase"/>
</dbReference>
<comment type="catalytic activity">
    <reaction evidence="8">
        <text>2-C-methyl-D-erythritol 4-phosphate + NADP(+) = 1-deoxy-D-xylulose 5-phosphate + NADPH + H(+)</text>
        <dbReference type="Rhea" id="RHEA:13717"/>
        <dbReference type="ChEBI" id="CHEBI:15378"/>
        <dbReference type="ChEBI" id="CHEBI:57783"/>
        <dbReference type="ChEBI" id="CHEBI:57792"/>
        <dbReference type="ChEBI" id="CHEBI:58262"/>
        <dbReference type="ChEBI" id="CHEBI:58349"/>
        <dbReference type="EC" id="1.1.1.267"/>
    </reaction>
    <physiologicalReaction direction="right-to-left" evidence="8">
        <dbReference type="Rhea" id="RHEA:13719"/>
    </physiologicalReaction>
</comment>
<feature type="binding site" evidence="9">
    <location>
        <position position="148"/>
    </location>
    <ligand>
        <name>Mn(2+)</name>
        <dbReference type="ChEBI" id="CHEBI:29035"/>
    </ligand>
</feature>
<feature type="binding site" evidence="9">
    <location>
        <position position="147"/>
    </location>
    <ligand>
        <name>1-deoxy-D-xylulose 5-phosphate</name>
        <dbReference type="ChEBI" id="CHEBI:57792"/>
    </ligand>
</feature>
<dbReference type="Pfam" id="PF08436">
    <property type="entry name" value="DXP_redisom_C"/>
    <property type="match status" value="1"/>
</dbReference>
<feature type="binding site" evidence="9">
    <location>
        <position position="195"/>
    </location>
    <ligand>
        <name>1-deoxy-D-xylulose 5-phosphate</name>
        <dbReference type="ChEBI" id="CHEBI:57792"/>
    </ligand>
</feature>
<dbReference type="SUPFAM" id="SSF55347">
    <property type="entry name" value="Glyceraldehyde-3-phosphate dehydrogenase-like, C-terminal domain"/>
    <property type="match status" value="1"/>
</dbReference>
<dbReference type="PIRSF" id="PIRSF006205">
    <property type="entry name" value="Dxp_reductismrs"/>
    <property type="match status" value="1"/>
</dbReference>
<evidence type="ECO:0000256" key="8">
    <source>
        <dbReference type="ARBA" id="ARBA00048543"/>
    </source>
</evidence>